<comment type="function">
    <text evidence="16">General (non sugar-specific) component of the phosphoenolpyruvate-dependent sugar phosphotransferase system (sugar PTS). This major carbohydrate active-transport system catalyzes the phosphorylation of incoming sugar substrates concomitantly with their translocation across the cell membrane. Enzyme I transfers the phosphoryl group from phosphoenolpyruvate (PEP) to the phosphoryl carrier protein (HPr).</text>
</comment>
<organism evidence="24 25">
    <name type="scientific">Pelagibius litoralis</name>
    <dbReference type="NCBI Taxonomy" id="374515"/>
    <lineage>
        <taxon>Bacteria</taxon>
        <taxon>Pseudomonadati</taxon>
        <taxon>Pseudomonadota</taxon>
        <taxon>Alphaproteobacteria</taxon>
        <taxon>Rhodospirillales</taxon>
        <taxon>Rhodovibrionaceae</taxon>
        <taxon>Pelagibius</taxon>
    </lineage>
</organism>
<feature type="binding site" evidence="18">
    <location>
        <position position="462"/>
    </location>
    <ligand>
        <name>phosphoenolpyruvate</name>
        <dbReference type="ChEBI" id="CHEBI:58702"/>
    </ligand>
</feature>
<evidence type="ECO:0000256" key="20">
    <source>
        <dbReference type="SAM" id="MobiDB-lite"/>
    </source>
</evidence>
<keyword evidence="8 16" id="KW-0963">Cytoplasm</keyword>
<feature type="binding site" evidence="19">
    <location>
        <position position="452"/>
    </location>
    <ligand>
        <name>Mg(2+)</name>
        <dbReference type="ChEBI" id="CHEBI:18420"/>
    </ligand>
</feature>
<comment type="subcellular location">
    <subcellularLocation>
        <location evidence="3 16">Cytoplasm</location>
    </subcellularLocation>
</comment>
<dbReference type="NCBIfam" id="TIGR01417">
    <property type="entry name" value="PTS_I_fam"/>
    <property type="match status" value="1"/>
</dbReference>
<keyword evidence="10 16" id="KW-0808">Transferase</keyword>
<dbReference type="GO" id="GO:0008965">
    <property type="term" value="F:phosphoenolpyruvate-protein phosphotransferase activity"/>
    <property type="evidence" value="ECO:0007669"/>
    <property type="project" value="UniProtKB-EC"/>
</dbReference>
<evidence type="ECO:0000256" key="4">
    <source>
        <dbReference type="ARBA" id="ARBA00007837"/>
    </source>
</evidence>
<comment type="cofactor">
    <cofactor evidence="2 16 19">
        <name>Mg(2+)</name>
        <dbReference type="ChEBI" id="CHEBI:18420"/>
    </cofactor>
</comment>
<dbReference type="InterPro" id="IPR036618">
    <property type="entry name" value="PtsI_HPr-bd_sf"/>
</dbReference>
<feature type="domain" description="PEP-utilising enzyme mobile" evidence="21">
    <location>
        <begin position="156"/>
        <end position="224"/>
    </location>
</feature>
<proteinExistence type="inferred from homology"/>
<evidence type="ECO:0000256" key="17">
    <source>
        <dbReference type="PIRSR" id="PIRSR000732-1"/>
    </source>
</evidence>
<feature type="binding site" evidence="18">
    <location>
        <position position="331"/>
    </location>
    <ligand>
        <name>phosphoenolpyruvate</name>
        <dbReference type="ChEBI" id="CHEBI:58702"/>
    </ligand>
</feature>
<dbReference type="SUPFAM" id="SSF52009">
    <property type="entry name" value="Phosphohistidine domain"/>
    <property type="match status" value="1"/>
</dbReference>
<comment type="similarity">
    <text evidence="4 16">Belongs to the PEP-utilizing enzyme family.</text>
</comment>
<feature type="active site" description="Proton donor" evidence="17">
    <location>
        <position position="499"/>
    </location>
</feature>
<dbReference type="GO" id="GO:0016301">
    <property type="term" value="F:kinase activity"/>
    <property type="evidence" value="ECO:0007669"/>
    <property type="project" value="UniProtKB-KW"/>
</dbReference>
<dbReference type="InterPro" id="IPR008279">
    <property type="entry name" value="PEP-util_enz_mobile_dom"/>
</dbReference>
<evidence type="ECO:0000256" key="11">
    <source>
        <dbReference type="ARBA" id="ARBA00022683"/>
    </source>
</evidence>
<sequence>MPEAGTREFRGKPAAPGLATGTLVFLDEATNRQAETSDAAPGSPDEEARRLREAIAASGEDLTALMSSLDEQSAGIIEFQIAMLEDDVLVEPALASIGAGQGAGVAWRGALDEQIADYEAAEDEYFRARSADLRDLRDRVLRHLGGGLQAQAILGGVVLAGRDVTPSRFLETDWSRGGGLALRQGSPSSHVAMLARARGVPMVVGLGDIELSDESEVLLDGDSGLLIVDPDAGARAAFAERQEAARNTRESEDEFRSKPAVTRDGTPVSVMINVADPDELDALDPSHCDGIGLVRSEFLFHGAGGLPDEERQYLAYRRILTWAAGKPVIIRTLDAGGDKPIAGLTAPDESNPFLGLRGLRLSLARPEVFRVQLRALGRVALQGNLKIMLPMVTRPEEIAQAKRLYAEALASLRAEGTDCAEAPLGMMVEVPAAAIAPELFGEAAFFSVGSNDLTQYVTAAGRDIAAVADLNDTLHPAVLKLIRSLVEGAAAMGREVSLCGDAGGEPAQIPALLRCGLRSLSVAPRALGRTKATIATTDLGDADG</sequence>
<comment type="caution">
    <text evidence="24">The sequence shown here is derived from an EMBL/GenBank/DDBJ whole genome shotgun (WGS) entry which is preliminary data.</text>
</comment>
<dbReference type="GO" id="GO:0009401">
    <property type="term" value="P:phosphoenolpyruvate-dependent sugar phosphotransferase system"/>
    <property type="evidence" value="ECO:0007669"/>
    <property type="project" value="UniProtKB-KW"/>
</dbReference>
<dbReference type="RefSeq" id="WP_167224669.1">
    <property type="nucleotide sequence ID" value="NZ_JAAQPH010000008.1"/>
</dbReference>
<feature type="compositionally biased region" description="Basic and acidic residues" evidence="20">
    <location>
        <begin position="243"/>
        <end position="257"/>
    </location>
</feature>
<evidence type="ECO:0000256" key="14">
    <source>
        <dbReference type="ARBA" id="ARBA00022842"/>
    </source>
</evidence>
<dbReference type="Pfam" id="PF00391">
    <property type="entry name" value="PEP-utilizers"/>
    <property type="match status" value="1"/>
</dbReference>
<dbReference type="Gene3D" id="3.50.30.10">
    <property type="entry name" value="Phosphohistidine domain"/>
    <property type="match status" value="1"/>
</dbReference>
<evidence type="ECO:0000256" key="8">
    <source>
        <dbReference type="ARBA" id="ARBA00022490"/>
    </source>
</evidence>
<evidence type="ECO:0000313" key="24">
    <source>
        <dbReference type="EMBL" id="NIA69245.1"/>
    </source>
</evidence>
<comment type="catalytic activity">
    <reaction evidence="1 16">
        <text>L-histidyl-[protein] + phosphoenolpyruvate = N(pros)-phospho-L-histidyl-[protein] + pyruvate</text>
        <dbReference type="Rhea" id="RHEA:23880"/>
        <dbReference type="Rhea" id="RHEA-COMP:9745"/>
        <dbReference type="Rhea" id="RHEA-COMP:9746"/>
        <dbReference type="ChEBI" id="CHEBI:15361"/>
        <dbReference type="ChEBI" id="CHEBI:29979"/>
        <dbReference type="ChEBI" id="CHEBI:58702"/>
        <dbReference type="ChEBI" id="CHEBI:64837"/>
        <dbReference type="EC" id="2.7.3.9"/>
    </reaction>
</comment>
<dbReference type="Pfam" id="PF05524">
    <property type="entry name" value="PEP-utilisers_N"/>
    <property type="match status" value="1"/>
</dbReference>
<dbReference type="Proteomes" id="UP000761264">
    <property type="component" value="Unassembled WGS sequence"/>
</dbReference>
<dbReference type="GO" id="GO:0046872">
    <property type="term" value="F:metal ion binding"/>
    <property type="evidence" value="ECO:0007669"/>
    <property type="project" value="UniProtKB-KW"/>
</dbReference>
<dbReference type="InterPro" id="IPR000121">
    <property type="entry name" value="PEP_util_C"/>
</dbReference>
<dbReference type="GO" id="GO:0005737">
    <property type="term" value="C:cytoplasm"/>
    <property type="evidence" value="ECO:0007669"/>
    <property type="project" value="UniProtKB-SubCell"/>
</dbReference>
<dbReference type="SUPFAM" id="SSF47831">
    <property type="entry name" value="Enzyme I of the PEP:sugar phosphotransferase system HPr-binding (sub)domain"/>
    <property type="match status" value="1"/>
</dbReference>
<dbReference type="InterPro" id="IPR036637">
    <property type="entry name" value="Phosphohistidine_dom_sf"/>
</dbReference>
<evidence type="ECO:0000259" key="22">
    <source>
        <dbReference type="Pfam" id="PF02896"/>
    </source>
</evidence>
<dbReference type="InterPro" id="IPR006318">
    <property type="entry name" value="PTS_EI-like"/>
</dbReference>
<evidence type="ECO:0000313" key="25">
    <source>
        <dbReference type="Proteomes" id="UP000761264"/>
    </source>
</evidence>
<evidence type="ECO:0000256" key="10">
    <source>
        <dbReference type="ARBA" id="ARBA00022679"/>
    </source>
</evidence>
<keyword evidence="14 16" id="KW-0460">Magnesium</keyword>
<dbReference type="EC" id="2.7.3.9" evidence="5 16"/>
<evidence type="ECO:0000256" key="7">
    <source>
        <dbReference type="ARBA" id="ARBA00022448"/>
    </source>
</evidence>
<feature type="binding site" evidence="18">
    <location>
        <position position="295"/>
    </location>
    <ligand>
        <name>phosphoenolpyruvate</name>
        <dbReference type="ChEBI" id="CHEBI:58702"/>
    </ligand>
</feature>
<evidence type="ECO:0000256" key="5">
    <source>
        <dbReference type="ARBA" id="ARBA00012232"/>
    </source>
</evidence>
<dbReference type="EMBL" id="JAAQPH010000008">
    <property type="protein sequence ID" value="NIA69245.1"/>
    <property type="molecule type" value="Genomic_DNA"/>
</dbReference>
<feature type="binding site" evidence="18">
    <location>
        <begin position="451"/>
        <end position="452"/>
    </location>
    <ligand>
        <name>phosphoenolpyruvate</name>
        <dbReference type="ChEBI" id="CHEBI:58702"/>
    </ligand>
</feature>
<protein>
    <recommendedName>
        <fullName evidence="6 16">Phosphoenolpyruvate-protein phosphotransferase</fullName>
        <ecNumber evidence="5 16">2.7.3.9</ecNumber>
    </recommendedName>
    <alternativeName>
        <fullName evidence="15 16">Phosphotransferase system, enzyme I</fullName>
    </alternativeName>
</protein>
<evidence type="ECO:0000256" key="12">
    <source>
        <dbReference type="ARBA" id="ARBA00022723"/>
    </source>
</evidence>
<dbReference type="Gene3D" id="1.10.274.10">
    <property type="entry name" value="PtsI, HPr-binding domain"/>
    <property type="match status" value="1"/>
</dbReference>
<evidence type="ECO:0000256" key="3">
    <source>
        <dbReference type="ARBA" id="ARBA00004496"/>
    </source>
</evidence>
<dbReference type="Pfam" id="PF02896">
    <property type="entry name" value="PEP-utilizers_C"/>
    <property type="match status" value="1"/>
</dbReference>
<evidence type="ECO:0000256" key="18">
    <source>
        <dbReference type="PIRSR" id="PIRSR000732-2"/>
    </source>
</evidence>
<evidence type="ECO:0000256" key="2">
    <source>
        <dbReference type="ARBA" id="ARBA00001946"/>
    </source>
</evidence>
<dbReference type="PANTHER" id="PTHR46244:SF6">
    <property type="entry name" value="PHOSPHOENOLPYRUVATE-PROTEIN PHOSPHOTRANSFERASE"/>
    <property type="match status" value="1"/>
</dbReference>
<evidence type="ECO:0000256" key="19">
    <source>
        <dbReference type="PIRSR" id="PIRSR000732-3"/>
    </source>
</evidence>
<feature type="active site" description="Tele-phosphohistidine intermediate" evidence="17">
    <location>
        <position position="190"/>
    </location>
</feature>
<dbReference type="PIRSF" id="PIRSF000732">
    <property type="entry name" value="PTS_enzyme_I"/>
    <property type="match status" value="1"/>
</dbReference>
<dbReference type="Gene3D" id="3.20.20.60">
    <property type="entry name" value="Phosphoenolpyruvate-binding domains"/>
    <property type="match status" value="1"/>
</dbReference>
<evidence type="ECO:0000256" key="1">
    <source>
        <dbReference type="ARBA" id="ARBA00000683"/>
    </source>
</evidence>
<evidence type="ECO:0000256" key="13">
    <source>
        <dbReference type="ARBA" id="ARBA00022777"/>
    </source>
</evidence>
<dbReference type="InterPro" id="IPR008731">
    <property type="entry name" value="PTS_EIN"/>
</dbReference>
<keyword evidence="13 16" id="KW-0418">Kinase</keyword>
<evidence type="ECO:0000259" key="21">
    <source>
        <dbReference type="Pfam" id="PF00391"/>
    </source>
</evidence>
<keyword evidence="12 16" id="KW-0479">Metal-binding</keyword>
<feature type="binding site" evidence="19">
    <location>
        <position position="429"/>
    </location>
    <ligand>
        <name>Mg(2+)</name>
        <dbReference type="ChEBI" id="CHEBI:18420"/>
    </ligand>
</feature>
<keyword evidence="11 16" id="KW-0598">Phosphotransferase system</keyword>
<dbReference type="InterPro" id="IPR024692">
    <property type="entry name" value="PTS_EI"/>
</dbReference>
<evidence type="ECO:0000256" key="9">
    <source>
        <dbReference type="ARBA" id="ARBA00022597"/>
    </source>
</evidence>
<evidence type="ECO:0000256" key="16">
    <source>
        <dbReference type="PIRNR" id="PIRNR000732"/>
    </source>
</evidence>
<dbReference type="InterPro" id="IPR015813">
    <property type="entry name" value="Pyrv/PenolPyrv_kinase-like_dom"/>
</dbReference>
<dbReference type="PANTHER" id="PTHR46244">
    <property type="entry name" value="PHOSPHOENOLPYRUVATE-PROTEIN PHOSPHOTRANSFERASE"/>
    <property type="match status" value="1"/>
</dbReference>
<keyword evidence="7 16" id="KW-0813">Transport</keyword>
<name>A0A967EXK0_9PROT</name>
<evidence type="ECO:0000256" key="6">
    <source>
        <dbReference type="ARBA" id="ARBA00016544"/>
    </source>
</evidence>
<gene>
    <name evidence="24" type="primary">ptsP</name>
    <name evidence="24" type="ORF">HBA54_11650</name>
</gene>
<evidence type="ECO:0000259" key="23">
    <source>
        <dbReference type="Pfam" id="PF05524"/>
    </source>
</evidence>
<feature type="domain" description="PEP-utilising enzyme C-terminal" evidence="22">
    <location>
        <begin position="251"/>
        <end position="537"/>
    </location>
</feature>
<dbReference type="AlphaFoldDB" id="A0A967EXK0"/>
<feature type="domain" description="Phosphotransferase system enzyme I N-terminal" evidence="23">
    <location>
        <begin position="10"/>
        <end position="129"/>
    </location>
</feature>
<accession>A0A967EXK0</accession>
<evidence type="ECO:0000256" key="15">
    <source>
        <dbReference type="ARBA" id="ARBA00033235"/>
    </source>
</evidence>
<keyword evidence="25" id="KW-1185">Reference proteome</keyword>
<dbReference type="InterPro" id="IPR040442">
    <property type="entry name" value="Pyrv_kinase-like_dom_sf"/>
</dbReference>
<dbReference type="PRINTS" id="PR01736">
    <property type="entry name" value="PHPHTRNFRASE"/>
</dbReference>
<feature type="region of interest" description="Disordered" evidence="20">
    <location>
        <begin position="243"/>
        <end position="262"/>
    </location>
</feature>
<keyword evidence="9 16" id="KW-0762">Sugar transport</keyword>
<dbReference type="InterPro" id="IPR050499">
    <property type="entry name" value="PEP-utilizing_PTS_enzyme"/>
</dbReference>
<dbReference type="SUPFAM" id="SSF51621">
    <property type="entry name" value="Phosphoenolpyruvate/pyruvate domain"/>
    <property type="match status" value="1"/>
</dbReference>
<reference evidence="24" key="1">
    <citation type="submission" date="2020-03" db="EMBL/GenBank/DDBJ databases">
        <title>Genome of Pelagibius litoralis DSM 21314T.</title>
        <authorList>
            <person name="Wang G."/>
        </authorList>
    </citation>
    <scope>NUCLEOTIDE SEQUENCE</scope>
    <source>
        <strain evidence="24">DSM 21314</strain>
    </source>
</reference>